<evidence type="ECO:0000256" key="1">
    <source>
        <dbReference type="SAM" id="Phobius"/>
    </source>
</evidence>
<name>A0ABS3KMJ8_9PROT</name>
<comment type="caution">
    <text evidence="2">The sequence shown here is derived from an EMBL/GenBank/DDBJ whole genome shotgun (WGS) entry which is preliminary data.</text>
</comment>
<dbReference type="Proteomes" id="UP001518989">
    <property type="component" value="Unassembled WGS sequence"/>
</dbReference>
<keyword evidence="1" id="KW-1133">Transmembrane helix</keyword>
<keyword evidence="1" id="KW-0812">Transmembrane</keyword>
<keyword evidence="3" id="KW-1185">Reference proteome</keyword>
<dbReference type="EMBL" id="JACTNG010000003">
    <property type="protein sequence ID" value="MBO1078698.1"/>
    <property type="molecule type" value="Genomic_DNA"/>
</dbReference>
<sequence>MLLLVSLALPGLALLQDAWGRPEDRAARSLVPEALGTVAGLWLVAALGAVPAARDGRRRRAA</sequence>
<evidence type="ECO:0000313" key="3">
    <source>
        <dbReference type="Proteomes" id="UP001518989"/>
    </source>
</evidence>
<reference evidence="2 3" key="1">
    <citation type="submission" date="2020-09" db="EMBL/GenBank/DDBJ databases">
        <title>Roseomonas.</title>
        <authorList>
            <person name="Zhu W."/>
        </authorList>
    </citation>
    <scope>NUCLEOTIDE SEQUENCE [LARGE SCALE GENOMIC DNA]</scope>
    <source>
        <strain evidence="2 3">573</strain>
    </source>
</reference>
<gene>
    <name evidence="2" type="ORF">IAI61_06620</name>
</gene>
<protein>
    <recommendedName>
        <fullName evidence="4">VanZ family protein</fullName>
    </recommendedName>
</protein>
<proteinExistence type="predicted"/>
<accession>A0ABS3KMJ8</accession>
<evidence type="ECO:0008006" key="4">
    <source>
        <dbReference type="Google" id="ProtNLM"/>
    </source>
</evidence>
<organism evidence="2 3">
    <name type="scientific">Roseomonas haemaphysalidis</name>
    <dbReference type="NCBI Taxonomy" id="2768162"/>
    <lineage>
        <taxon>Bacteria</taxon>
        <taxon>Pseudomonadati</taxon>
        <taxon>Pseudomonadota</taxon>
        <taxon>Alphaproteobacteria</taxon>
        <taxon>Acetobacterales</taxon>
        <taxon>Roseomonadaceae</taxon>
        <taxon>Roseomonas</taxon>
    </lineage>
</organism>
<keyword evidence="1" id="KW-0472">Membrane</keyword>
<dbReference type="RefSeq" id="WP_207416142.1">
    <property type="nucleotide sequence ID" value="NZ_CP061177.1"/>
</dbReference>
<evidence type="ECO:0000313" key="2">
    <source>
        <dbReference type="EMBL" id="MBO1078698.1"/>
    </source>
</evidence>
<feature type="transmembrane region" description="Helical" evidence="1">
    <location>
        <begin position="30"/>
        <end position="50"/>
    </location>
</feature>